<proteinExistence type="predicted"/>
<keyword evidence="2" id="KW-1185">Reference proteome</keyword>
<gene>
    <name evidence="1" type="ORF">HYC85_004467</name>
</gene>
<dbReference type="AlphaFoldDB" id="A0A7J7HWM3"/>
<organism evidence="1 2">
    <name type="scientific">Camellia sinensis</name>
    <name type="common">Tea plant</name>
    <name type="synonym">Thea sinensis</name>
    <dbReference type="NCBI Taxonomy" id="4442"/>
    <lineage>
        <taxon>Eukaryota</taxon>
        <taxon>Viridiplantae</taxon>
        <taxon>Streptophyta</taxon>
        <taxon>Embryophyta</taxon>
        <taxon>Tracheophyta</taxon>
        <taxon>Spermatophyta</taxon>
        <taxon>Magnoliopsida</taxon>
        <taxon>eudicotyledons</taxon>
        <taxon>Gunneridae</taxon>
        <taxon>Pentapetalae</taxon>
        <taxon>asterids</taxon>
        <taxon>Ericales</taxon>
        <taxon>Theaceae</taxon>
        <taxon>Camellia</taxon>
    </lineage>
</organism>
<sequence length="84" mass="9014">MDLQFTMPLGLMLTNLGPTEVGFKTKAAIPTIPATSLPELTQVAPRVEVTTVSAFTSLASVTRTSTRPSTNQSKHLKSDFYACV</sequence>
<name>A0A7J7HWM3_CAMSI</name>
<accession>A0A7J7HWM3</accession>
<reference evidence="1 2" key="2">
    <citation type="submission" date="2020-07" db="EMBL/GenBank/DDBJ databases">
        <title>Genome assembly of wild tea tree DASZ reveals pedigree and selection history of tea varieties.</title>
        <authorList>
            <person name="Zhang W."/>
        </authorList>
    </citation>
    <scope>NUCLEOTIDE SEQUENCE [LARGE SCALE GENOMIC DNA]</scope>
    <source>
        <strain evidence="2">cv. G240</strain>
        <tissue evidence="1">Leaf</tissue>
    </source>
</reference>
<dbReference type="EMBL" id="JACBKZ010000002">
    <property type="protein sequence ID" value="KAF5957242.1"/>
    <property type="molecule type" value="Genomic_DNA"/>
</dbReference>
<dbReference type="Proteomes" id="UP000593564">
    <property type="component" value="Unassembled WGS sequence"/>
</dbReference>
<evidence type="ECO:0000313" key="1">
    <source>
        <dbReference type="EMBL" id="KAF5957242.1"/>
    </source>
</evidence>
<reference evidence="2" key="1">
    <citation type="journal article" date="2020" name="Nat. Commun.">
        <title>Genome assembly of wild tea tree DASZ reveals pedigree and selection history of tea varieties.</title>
        <authorList>
            <person name="Zhang W."/>
            <person name="Zhang Y."/>
            <person name="Qiu H."/>
            <person name="Guo Y."/>
            <person name="Wan H."/>
            <person name="Zhang X."/>
            <person name="Scossa F."/>
            <person name="Alseekh S."/>
            <person name="Zhang Q."/>
            <person name="Wang P."/>
            <person name="Xu L."/>
            <person name="Schmidt M.H."/>
            <person name="Jia X."/>
            <person name="Li D."/>
            <person name="Zhu A."/>
            <person name="Guo F."/>
            <person name="Chen W."/>
            <person name="Ni D."/>
            <person name="Usadel B."/>
            <person name="Fernie A.R."/>
            <person name="Wen W."/>
        </authorList>
    </citation>
    <scope>NUCLEOTIDE SEQUENCE [LARGE SCALE GENOMIC DNA]</scope>
    <source>
        <strain evidence="2">cv. G240</strain>
    </source>
</reference>
<comment type="caution">
    <text evidence="1">The sequence shown here is derived from an EMBL/GenBank/DDBJ whole genome shotgun (WGS) entry which is preliminary data.</text>
</comment>
<protein>
    <submittedName>
        <fullName evidence="1">Uncharacterized protein</fullName>
    </submittedName>
</protein>
<evidence type="ECO:0000313" key="2">
    <source>
        <dbReference type="Proteomes" id="UP000593564"/>
    </source>
</evidence>